<accession>A0A1Q5Q582</accession>
<organism evidence="1 2">
    <name type="scientific">Bowdeniella nasicola</name>
    <dbReference type="NCBI Taxonomy" id="208480"/>
    <lineage>
        <taxon>Bacteria</taxon>
        <taxon>Bacillati</taxon>
        <taxon>Actinomycetota</taxon>
        <taxon>Actinomycetes</taxon>
        <taxon>Actinomycetales</taxon>
        <taxon>Actinomycetaceae</taxon>
        <taxon>Bowdeniella</taxon>
    </lineage>
</organism>
<comment type="caution">
    <text evidence="1">The sequence shown here is derived from an EMBL/GenBank/DDBJ whole genome shotgun (WGS) entry which is preliminary data.</text>
</comment>
<dbReference type="Pfam" id="PF18986">
    <property type="entry name" value="DUF5719"/>
    <property type="match status" value="1"/>
</dbReference>
<proteinExistence type="predicted"/>
<evidence type="ECO:0000313" key="2">
    <source>
        <dbReference type="Proteomes" id="UP000185628"/>
    </source>
</evidence>
<gene>
    <name evidence="1" type="ORF">BSZ39_01315</name>
</gene>
<sequence>MNALRLTKTALSIVLAIVMVGAVVAVAVTSPRVTLPQPPEPSAASAVELPPSEVRQACLAGPYAEGKQEGDEEFGERTAASRTLTSLTVLPRQSAAGSAAYTRQTDGQRFDFSGTPAAILSLDNEHEPGIVAAQPSGGARPALVGGTATINTAGDLRGLTAMTCASPITDAWLLGGATTVGASAELVLTNPGQTVATATIEAYSERGALPEGSVARTSVAPGKTEKILLESSISEIERLALHIKVDGGALVPAIVTHRLDGIIAKGSAIVSPGAGAERTQLVSGVHLAGGSGDVLRLVNPGDEVATVKVTMLSAEGATTLPGAESLAIDAGAVQDIDLAALAEGDYSIEVESNQPVLAAAATHRDGEGGVSSTAWIPSATAGRELYVPGIAEAGITAHVAITAPSTSGASVTYRPVAANGAVGEEARLEIPAGSVRVPSLPEGTRAVQLSANVPISAASILDVAGEGGTMSAALPAIVDSDVRRTVTVRLGDFD</sequence>
<protein>
    <recommendedName>
        <fullName evidence="3">Secreted protein</fullName>
    </recommendedName>
</protein>
<name>A0A1Q5Q582_9ACTO</name>
<dbReference type="RefSeq" id="WP_073715601.1">
    <property type="nucleotide sequence ID" value="NZ_MQVR01000004.1"/>
</dbReference>
<keyword evidence="2" id="KW-1185">Reference proteome</keyword>
<reference evidence="2" key="1">
    <citation type="submission" date="2016-12" db="EMBL/GenBank/DDBJ databases">
        <authorList>
            <person name="Meng X."/>
        </authorList>
    </citation>
    <scope>NUCLEOTIDE SEQUENCE [LARGE SCALE GENOMIC DNA]</scope>
    <source>
        <strain evidence="2">DSM 19116</strain>
    </source>
</reference>
<dbReference type="InterPro" id="IPR043777">
    <property type="entry name" value="DUF5719"/>
</dbReference>
<evidence type="ECO:0008006" key="3">
    <source>
        <dbReference type="Google" id="ProtNLM"/>
    </source>
</evidence>
<evidence type="ECO:0000313" key="1">
    <source>
        <dbReference type="EMBL" id="OKL54943.1"/>
    </source>
</evidence>
<dbReference type="AlphaFoldDB" id="A0A1Q5Q582"/>
<dbReference type="EMBL" id="MQVR01000004">
    <property type="protein sequence ID" value="OKL54943.1"/>
    <property type="molecule type" value="Genomic_DNA"/>
</dbReference>
<dbReference type="OrthoDB" id="3264966at2"/>
<dbReference type="Proteomes" id="UP000185628">
    <property type="component" value="Unassembled WGS sequence"/>
</dbReference>